<dbReference type="Pfam" id="PF20622">
    <property type="entry name" value="Big_15"/>
    <property type="match status" value="1"/>
</dbReference>
<evidence type="ECO:0000313" key="2">
    <source>
        <dbReference type="EMBL" id="EUJ49289.1"/>
    </source>
</evidence>
<dbReference type="EMBL" id="AODM01000055">
    <property type="protein sequence ID" value="EUJ49289.1"/>
    <property type="molecule type" value="Genomic_DNA"/>
</dbReference>
<accession>W7DMN3</accession>
<proteinExistence type="predicted"/>
<dbReference type="PATRIC" id="fig|1265822.4.peg.3314"/>
<sequence>MRVYASGRLIQEVPLQTEITLFQSAQYRIGESYVTGTYQQTASPSLQLKQLALQIEDEPVLSRVPPLTSSTFQYYAKGKILSPETKVTLWGYNAEGQLLQKCPVNVILS</sequence>
<comment type="caution">
    <text evidence="2">The sequence shown here is derived from an EMBL/GenBank/DDBJ whole genome shotgun (WGS) entry which is preliminary data.</text>
</comment>
<evidence type="ECO:0000313" key="3">
    <source>
        <dbReference type="Proteomes" id="UP000019241"/>
    </source>
</evidence>
<feature type="domain" description="Bacterial Ig" evidence="1">
    <location>
        <begin position="24"/>
        <end position="106"/>
    </location>
</feature>
<organism evidence="2 3">
    <name type="scientific">Listeria fleischmannii FSL S10-1203</name>
    <dbReference type="NCBI Taxonomy" id="1265822"/>
    <lineage>
        <taxon>Bacteria</taxon>
        <taxon>Bacillati</taxon>
        <taxon>Bacillota</taxon>
        <taxon>Bacilli</taxon>
        <taxon>Bacillales</taxon>
        <taxon>Listeriaceae</taxon>
        <taxon>Listeria</taxon>
    </lineage>
</organism>
<protein>
    <recommendedName>
        <fullName evidence="1">Bacterial Ig domain-containing protein</fullName>
    </recommendedName>
</protein>
<dbReference type="InterPro" id="IPR046746">
    <property type="entry name" value="Big_15"/>
</dbReference>
<name>W7DMN3_9LIST</name>
<dbReference type="Proteomes" id="UP000019241">
    <property type="component" value="Unassembled WGS sequence"/>
</dbReference>
<gene>
    <name evidence="2" type="ORF">MCOL2_16342</name>
</gene>
<dbReference type="RefSeq" id="WP_367301748.1">
    <property type="nucleotide sequence ID" value="NZ_AODM01000055.1"/>
</dbReference>
<reference evidence="2 3" key="1">
    <citation type="submission" date="2012-12" db="EMBL/GenBank/DDBJ databases">
        <title>Novel taxa of Listeriaceae from agricultural environments in the United States.</title>
        <authorList>
            <person name="den Bakker H.C."/>
            <person name="Allred A."/>
            <person name="Warchocki S."/>
            <person name="Wright E.M."/>
            <person name="Burrell A."/>
            <person name="Nightingale K.K."/>
            <person name="Kephart D."/>
            <person name="Wiedmann M."/>
        </authorList>
    </citation>
    <scope>NUCLEOTIDE SEQUENCE [LARGE SCALE GENOMIC DNA]</scope>
    <source>
        <strain evidence="2 3">FSL S10-1203</strain>
    </source>
</reference>
<evidence type="ECO:0000259" key="1">
    <source>
        <dbReference type="Pfam" id="PF20622"/>
    </source>
</evidence>
<dbReference type="AlphaFoldDB" id="W7DMN3"/>